<dbReference type="InterPro" id="IPR036388">
    <property type="entry name" value="WH-like_DNA-bd_sf"/>
</dbReference>
<evidence type="ECO:0000256" key="3">
    <source>
        <dbReference type="ARBA" id="ARBA00022691"/>
    </source>
</evidence>
<feature type="non-terminal residue" evidence="6">
    <location>
        <position position="253"/>
    </location>
</feature>
<dbReference type="GO" id="GO:0032259">
    <property type="term" value="P:methylation"/>
    <property type="evidence" value="ECO:0007669"/>
    <property type="project" value="UniProtKB-KW"/>
</dbReference>
<organism evidence="6">
    <name type="scientific">marine metagenome</name>
    <dbReference type="NCBI Taxonomy" id="408172"/>
    <lineage>
        <taxon>unclassified sequences</taxon>
        <taxon>metagenomes</taxon>
        <taxon>ecological metagenomes</taxon>
    </lineage>
</organism>
<dbReference type="GO" id="GO:0046983">
    <property type="term" value="F:protein dimerization activity"/>
    <property type="evidence" value="ECO:0007669"/>
    <property type="project" value="InterPro"/>
</dbReference>
<evidence type="ECO:0000259" key="5">
    <source>
        <dbReference type="Pfam" id="PF08100"/>
    </source>
</evidence>
<dbReference type="SUPFAM" id="SSF46785">
    <property type="entry name" value="Winged helix' DNA-binding domain"/>
    <property type="match status" value="1"/>
</dbReference>
<dbReference type="InterPro" id="IPR016461">
    <property type="entry name" value="COMT-like"/>
</dbReference>
<evidence type="ECO:0008006" key="7">
    <source>
        <dbReference type="Google" id="ProtNLM"/>
    </source>
</evidence>
<dbReference type="InterPro" id="IPR001077">
    <property type="entry name" value="COMT_C"/>
</dbReference>
<dbReference type="Pfam" id="PF08100">
    <property type="entry name" value="Dimerisation"/>
    <property type="match status" value="1"/>
</dbReference>
<gene>
    <name evidence="6" type="ORF">METZ01_LOCUS314266</name>
</gene>
<feature type="domain" description="O-methyltransferase C-terminal" evidence="4">
    <location>
        <begin position="138"/>
        <end position="252"/>
    </location>
</feature>
<evidence type="ECO:0000259" key="4">
    <source>
        <dbReference type="Pfam" id="PF00891"/>
    </source>
</evidence>
<proteinExistence type="predicted"/>
<dbReference type="InterPro" id="IPR036390">
    <property type="entry name" value="WH_DNA-bd_sf"/>
</dbReference>
<keyword evidence="2" id="KW-0808">Transferase</keyword>
<sequence>MTARDWLLDLGLAYWKSKAFLTACDLDVFRVIHNGPGTAEDVAKNVGLPKRSTSILLNSMVALGILLKRNKKYFVSEDFVPFVVSGSECMRDFFLAINRLFYEPFVKFEEALTHRRPVWSVESDNRHKPVSMKDGQMITNAMHSLNMPVGKSLSNKYDFSVHRNLLDIGGGSGVMAINAVKSHTNLRATVLDRSTICPVTRRFIKEFGLAEIIKVRPIDFIREPIPEGFDVHVYSNIFQNLREDECRLLLKKS</sequence>
<dbReference type="GO" id="GO:0008171">
    <property type="term" value="F:O-methyltransferase activity"/>
    <property type="evidence" value="ECO:0007669"/>
    <property type="project" value="InterPro"/>
</dbReference>
<dbReference type="Gene3D" id="3.40.50.150">
    <property type="entry name" value="Vaccinia Virus protein VP39"/>
    <property type="match status" value="1"/>
</dbReference>
<evidence type="ECO:0000256" key="2">
    <source>
        <dbReference type="ARBA" id="ARBA00022679"/>
    </source>
</evidence>
<dbReference type="AlphaFoldDB" id="A0A382NNW4"/>
<dbReference type="PROSITE" id="PS51683">
    <property type="entry name" value="SAM_OMT_II"/>
    <property type="match status" value="1"/>
</dbReference>
<dbReference type="PANTHER" id="PTHR43712">
    <property type="entry name" value="PUTATIVE (AFU_ORTHOLOGUE AFUA_4G14580)-RELATED"/>
    <property type="match status" value="1"/>
</dbReference>
<evidence type="ECO:0000256" key="1">
    <source>
        <dbReference type="ARBA" id="ARBA00022603"/>
    </source>
</evidence>
<dbReference type="Pfam" id="PF00891">
    <property type="entry name" value="Methyltransf_2"/>
    <property type="match status" value="1"/>
</dbReference>
<dbReference type="PANTHER" id="PTHR43712:SF2">
    <property type="entry name" value="O-METHYLTRANSFERASE CICE"/>
    <property type="match status" value="1"/>
</dbReference>
<accession>A0A382NNW4</accession>
<keyword evidence="3" id="KW-0949">S-adenosyl-L-methionine</keyword>
<evidence type="ECO:0000313" key="6">
    <source>
        <dbReference type="EMBL" id="SVC61412.1"/>
    </source>
</evidence>
<reference evidence="6" key="1">
    <citation type="submission" date="2018-05" db="EMBL/GenBank/DDBJ databases">
        <authorList>
            <person name="Lanie J.A."/>
            <person name="Ng W.-L."/>
            <person name="Kazmierczak K.M."/>
            <person name="Andrzejewski T.M."/>
            <person name="Davidsen T.M."/>
            <person name="Wayne K.J."/>
            <person name="Tettelin H."/>
            <person name="Glass J.I."/>
            <person name="Rusch D."/>
            <person name="Podicherti R."/>
            <person name="Tsui H.-C.T."/>
            <person name="Winkler M.E."/>
        </authorList>
    </citation>
    <scope>NUCLEOTIDE SEQUENCE</scope>
</reference>
<dbReference type="EMBL" id="UINC01100957">
    <property type="protein sequence ID" value="SVC61412.1"/>
    <property type="molecule type" value="Genomic_DNA"/>
</dbReference>
<dbReference type="Gene3D" id="1.10.10.10">
    <property type="entry name" value="Winged helix-like DNA-binding domain superfamily/Winged helix DNA-binding domain"/>
    <property type="match status" value="1"/>
</dbReference>
<protein>
    <recommendedName>
        <fullName evidence="7">O-methyltransferase domain-containing protein</fullName>
    </recommendedName>
</protein>
<dbReference type="InterPro" id="IPR029063">
    <property type="entry name" value="SAM-dependent_MTases_sf"/>
</dbReference>
<dbReference type="SUPFAM" id="SSF53335">
    <property type="entry name" value="S-adenosyl-L-methionine-dependent methyltransferases"/>
    <property type="match status" value="1"/>
</dbReference>
<name>A0A382NNW4_9ZZZZ</name>
<feature type="domain" description="O-methyltransferase dimerisation" evidence="5">
    <location>
        <begin position="10"/>
        <end position="70"/>
    </location>
</feature>
<dbReference type="InterPro" id="IPR012967">
    <property type="entry name" value="COMT_dimerisation"/>
</dbReference>
<keyword evidence="1" id="KW-0489">Methyltransferase</keyword>